<accession>A0ACC3ANT3</accession>
<dbReference type="EMBL" id="JAOPJF010000122">
    <property type="protein sequence ID" value="KAK1138945.1"/>
    <property type="molecule type" value="Genomic_DNA"/>
</dbReference>
<sequence length="320" mass="37083">MEPFSAVLITHAFTFFLGLVVSKVHNSSQGFLNPLLSNLSQIKSGLSDWFSFGRSRAAKANRLLDQVSVELLDRYQVEEKYDKSTWQRKAYDDFTGALVAKDKIFPCIYGTKGYKANELDFLFLESEDLNNLEIAKVGAKAIVEYHKILQSRGRNISLVLLCPPPKIERSVEEYHKIFWSFLKRLRQLDPKPWPKKIPHDTQNRQWCMNFDGLEAFFAVLTPAHKQRRSRSAPNFAMVYQPRMIFDIIFKDPRYRESATRTVRGLVDKYDEIPHSPDISDYAREGTTESRQYFLLDKNETAHCPYDDLEVAAQKEKLNVA</sequence>
<keyword evidence="2" id="KW-1185">Reference proteome</keyword>
<gene>
    <name evidence="1" type="ORF">N8T08_001644</name>
</gene>
<dbReference type="Proteomes" id="UP001177260">
    <property type="component" value="Unassembled WGS sequence"/>
</dbReference>
<evidence type="ECO:0000313" key="1">
    <source>
        <dbReference type="EMBL" id="KAK1138945.1"/>
    </source>
</evidence>
<protein>
    <submittedName>
        <fullName evidence="1">Uncharacterized protein</fullName>
    </submittedName>
</protein>
<comment type="caution">
    <text evidence="1">The sequence shown here is derived from an EMBL/GenBank/DDBJ whole genome shotgun (WGS) entry which is preliminary data.</text>
</comment>
<organism evidence="1 2">
    <name type="scientific">Aspergillus melleus</name>
    <dbReference type="NCBI Taxonomy" id="138277"/>
    <lineage>
        <taxon>Eukaryota</taxon>
        <taxon>Fungi</taxon>
        <taxon>Dikarya</taxon>
        <taxon>Ascomycota</taxon>
        <taxon>Pezizomycotina</taxon>
        <taxon>Eurotiomycetes</taxon>
        <taxon>Eurotiomycetidae</taxon>
        <taxon>Eurotiales</taxon>
        <taxon>Aspergillaceae</taxon>
        <taxon>Aspergillus</taxon>
        <taxon>Aspergillus subgen. Circumdati</taxon>
    </lineage>
</organism>
<proteinExistence type="predicted"/>
<name>A0ACC3ANT3_9EURO</name>
<reference evidence="1 2" key="1">
    <citation type="journal article" date="2023" name="ACS Omega">
        <title>Identification of the Neoaspergillic Acid Biosynthesis Gene Cluster by Establishing an In Vitro CRISPR-Ribonucleoprotein Genetic System in Aspergillus melleus.</title>
        <authorList>
            <person name="Yuan B."/>
            <person name="Grau M.F."/>
            <person name="Murata R.M."/>
            <person name="Torok T."/>
            <person name="Venkateswaran K."/>
            <person name="Stajich J.E."/>
            <person name="Wang C.C.C."/>
        </authorList>
    </citation>
    <scope>NUCLEOTIDE SEQUENCE [LARGE SCALE GENOMIC DNA]</scope>
    <source>
        <strain evidence="1 2">IMV 1140</strain>
    </source>
</reference>
<evidence type="ECO:0000313" key="2">
    <source>
        <dbReference type="Proteomes" id="UP001177260"/>
    </source>
</evidence>